<dbReference type="RefSeq" id="WP_046844655.1">
    <property type="nucleotide sequence ID" value="NZ_CP011389.1"/>
</dbReference>
<sequence length="261" mass="25872">MSAESPLRPAASRSALARPLDFTYLSNRVAALGLLGTVALARLRGRGWADAVGAGGAAFLAWATARELDPDHPATANAALPVAAVAGLVSRGGGLAPLLPAVAVLSGLRGIAGTTGETLTRTDHLGLLAQSLAAAGAGGTVGALVAAAAPLLTEGGRSVTPLMGALLPPLARARGGSWTGALLSAAALPLARDLTAPEPVQSACDRAPRAVRAEEVRRARQVAALALAAGLLTRQSRGLLPLAAACLTVAARRAGANLKNT</sequence>
<dbReference type="PATRIC" id="fig|1309411.5.peg.3033"/>
<gene>
    <name evidence="1" type="ORF">SY84_14875</name>
</gene>
<dbReference type="Proteomes" id="UP000034024">
    <property type="component" value="Chromosome"/>
</dbReference>
<evidence type="ECO:0000313" key="1">
    <source>
        <dbReference type="EMBL" id="AKH18088.1"/>
    </source>
</evidence>
<dbReference type="KEGG" id="dch:SY84_14875"/>
<proteinExistence type="predicted"/>
<dbReference type="EMBL" id="CP011389">
    <property type="protein sequence ID" value="AKH18088.1"/>
    <property type="molecule type" value="Genomic_DNA"/>
</dbReference>
<protein>
    <submittedName>
        <fullName evidence="1">Uncharacterized protein</fullName>
    </submittedName>
</protein>
<evidence type="ECO:0000313" key="2">
    <source>
        <dbReference type="Proteomes" id="UP000034024"/>
    </source>
</evidence>
<accession>A0A0F7JTV0</accession>
<reference evidence="1 2" key="1">
    <citation type="submission" date="2015-01" db="EMBL/GenBank/DDBJ databases">
        <title>Deinococcus soli/N5/whole genome sequencing.</title>
        <authorList>
            <person name="Kim M.K."/>
            <person name="Srinivasan S."/>
            <person name="Lee J.-J."/>
        </authorList>
    </citation>
    <scope>NUCLEOTIDE SEQUENCE [LARGE SCALE GENOMIC DNA]</scope>
    <source>
        <strain evidence="1 2">N5</strain>
    </source>
</reference>
<organism evidence="1 2">
    <name type="scientific">Deinococcus soli</name>
    <name type="common">ex Cha et al. 2016</name>
    <dbReference type="NCBI Taxonomy" id="1309411"/>
    <lineage>
        <taxon>Bacteria</taxon>
        <taxon>Thermotogati</taxon>
        <taxon>Deinococcota</taxon>
        <taxon>Deinococci</taxon>
        <taxon>Deinococcales</taxon>
        <taxon>Deinococcaceae</taxon>
        <taxon>Deinococcus</taxon>
    </lineage>
</organism>
<dbReference type="AlphaFoldDB" id="A0A0F7JTV0"/>
<keyword evidence="2" id="KW-1185">Reference proteome</keyword>
<name>A0A0F7JTV0_9DEIO</name>